<evidence type="ECO:0000313" key="2">
    <source>
        <dbReference type="Proteomes" id="UP001140217"/>
    </source>
</evidence>
<protein>
    <submittedName>
        <fullName evidence="1">Uncharacterized protein</fullName>
    </submittedName>
</protein>
<reference evidence="1" key="1">
    <citation type="submission" date="2022-07" db="EMBL/GenBank/DDBJ databases">
        <title>Phylogenomic reconstructions and comparative analyses of Kickxellomycotina fungi.</title>
        <authorList>
            <person name="Reynolds N.K."/>
            <person name="Stajich J.E."/>
            <person name="Barry K."/>
            <person name="Grigoriev I.V."/>
            <person name="Crous P."/>
            <person name="Smith M.E."/>
        </authorList>
    </citation>
    <scope>NUCLEOTIDE SEQUENCE</scope>
    <source>
        <strain evidence="1">NBRC 105414</strain>
    </source>
</reference>
<evidence type="ECO:0000313" key="1">
    <source>
        <dbReference type="EMBL" id="KAJ2778399.1"/>
    </source>
</evidence>
<dbReference type="AlphaFoldDB" id="A0A9W8H8W9"/>
<dbReference type="EMBL" id="JANBUL010000231">
    <property type="protein sequence ID" value="KAJ2778399.1"/>
    <property type="molecule type" value="Genomic_DNA"/>
</dbReference>
<proteinExistence type="predicted"/>
<accession>A0A9W8H8W9</accession>
<dbReference type="Proteomes" id="UP001140217">
    <property type="component" value="Unassembled WGS sequence"/>
</dbReference>
<organism evidence="1 2">
    <name type="scientific">Coemansia javaensis</name>
    <dbReference type="NCBI Taxonomy" id="2761396"/>
    <lineage>
        <taxon>Eukaryota</taxon>
        <taxon>Fungi</taxon>
        <taxon>Fungi incertae sedis</taxon>
        <taxon>Zoopagomycota</taxon>
        <taxon>Kickxellomycotina</taxon>
        <taxon>Kickxellomycetes</taxon>
        <taxon>Kickxellales</taxon>
        <taxon>Kickxellaceae</taxon>
        <taxon>Coemansia</taxon>
    </lineage>
</organism>
<sequence>MQADATNATLGFQAVYVIGTAGGSHGRGSSFEAVAAVLGLRPQYLLADDADLGGRRQHRYRASGAAELAAHARAYADMARRGVQSALILGADVDAELDAGVRLATALGEEPGARGCNLLVLGRTRSDPAEPGADDLEALLLLQQQHQYRQQAAPRDELEMQRRWVRRELLRRAPTAFCSLRPRGVHAYAVSARMARRLRRRVAAGARSLDAALADAAGSAGPCAAYSVSPPLFVPHAPGRDPLFLARSALHAAGLRSDDPARCPPFDDWRAMWAG</sequence>
<comment type="caution">
    <text evidence="1">The sequence shown here is derived from an EMBL/GenBank/DDBJ whole genome shotgun (WGS) entry which is preliminary data.</text>
</comment>
<gene>
    <name evidence="1" type="ORF">H4R18_004619</name>
</gene>
<name>A0A9W8H8W9_9FUNG</name>
<keyword evidence="2" id="KW-1185">Reference proteome</keyword>
<dbReference type="OrthoDB" id="47375at2759"/>